<sequence>MANGKFQGQIAIIWRKDRAWWLPDIGEGDIKPLSTDSKVNLIEHYPANWLLNR</sequence>
<reference evidence="1" key="1">
    <citation type="submission" date="2021-03" db="EMBL/GenBank/DDBJ databases">
        <title>Molecular epidemiology and mechanisms of colistin and carbapenem resistance in Enterobacteriaceae from clinical isolates, the environment and porcine samples in Pretoria, South Africa.</title>
        <authorList>
            <person name="Bogoshi D."/>
            <person name="Mbelle N.M."/>
            <person name="Naidoo V."/>
            <person name="Osei Sekyere J."/>
        </authorList>
    </citation>
    <scope>NUCLEOTIDE SEQUENCE</scope>
    <source>
        <strain evidence="1">C052</strain>
    </source>
</reference>
<name>A0A939NHM0_PRORE</name>
<gene>
    <name evidence="1" type="ORF">J4727_14560</name>
</gene>
<dbReference type="Proteomes" id="UP000664477">
    <property type="component" value="Unassembled WGS sequence"/>
</dbReference>
<accession>A0A939NHM0</accession>
<protein>
    <submittedName>
        <fullName evidence="1">Uncharacterized protein</fullName>
    </submittedName>
</protein>
<organism evidence="1 2">
    <name type="scientific">Providencia rettgeri</name>
    <dbReference type="NCBI Taxonomy" id="587"/>
    <lineage>
        <taxon>Bacteria</taxon>
        <taxon>Pseudomonadati</taxon>
        <taxon>Pseudomonadota</taxon>
        <taxon>Gammaproteobacteria</taxon>
        <taxon>Enterobacterales</taxon>
        <taxon>Morganellaceae</taxon>
        <taxon>Providencia</taxon>
    </lineage>
</organism>
<proteinExistence type="predicted"/>
<comment type="caution">
    <text evidence="1">The sequence shown here is derived from an EMBL/GenBank/DDBJ whole genome shotgun (WGS) entry which is preliminary data.</text>
</comment>
<evidence type="ECO:0000313" key="2">
    <source>
        <dbReference type="Proteomes" id="UP000664477"/>
    </source>
</evidence>
<dbReference type="AlphaFoldDB" id="A0A939NHM0"/>
<dbReference type="EMBL" id="JAGETQ010000094">
    <property type="protein sequence ID" value="MBO1916402.1"/>
    <property type="molecule type" value="Genomic_DNA"/>
</dbReference>
<evidence type="ECO:0000313" key="1">
    <source>
        <dbReference type="EMBL" id="MBO1916402.1"/>
    </source>
</evidence>